<dbReference type="GO" id="GO:0016810">
    <property type="term" value="F:hydrolase activity, acting on carbon-nitrogen (but not peptide) bonds"/>
    <property type="evidence" value="ECO:0007669"/>
    <property type="project" value="InterPro"/>
</dbReference>
<dbReference type="AlphaFoldDB" id="A0A6P8B332"/>
<keyword evidence="4" id="KW-0378">Hydrolase</keyword>
<feature type="domain" description="NodB homology" evidence="8">
    <location>
        <begin position="602"/>
        <end position="792"/>
    </location>
</feature>
<dbReference type="GO" id="GO:0005975">
    <property type="term" value="P:carbohydrate metabolic process"/>
    <property type="evidence" value="ECO:0007669"/>
    <property type="project" value="InterPro"/>
</dbReference>
<dbReference type="KEGG" id="pgri:PgNI_06715"/>
<evidence type="ECO:0000256" key="2">
    <source>
        <dbReference type="ARBA" id="ARBA00022723"/>
    </source>
</evidence>
<evidence type="ECO:0000313" key="9">
    <source>
        <dbReference type="Proteomes" id="UP000515153"/>
    </source>
</evidence>
<reference evidence="10" key="3">
    <citation type="submission" date="2025-08" db="UniProtKB">
        <authorList>
            <consortium name="RefSeq"/>
        </authorList>
    </citation>
    <scope>IDENTIFICATION</scope>
    <source>
        <strain evidence="10">NI907</strain>
    </source>
</reference>
<feature type="region of interest" description="Disordered" evidence="7">
    <location>
        <begin position="186"/>
        <end position="215"/>
    </location>
</feature>
<evidence type="ECO:0000313" key="10">
    <source>
        <dbReference type="RefSeq" id="XP_030981641.1"/>
    </source>
</evidence>
<sequence>MNNASRLTNLLGIIGLGASNSNAAVCKSNLVIDNFSKFSTNTNNLGSYTSDDGTMSKISASGGALSFTPKTDSYFYESFSCRKTTAEGYNALSFMVQAPAAGSSMTIEIQTNPSCDAGTTYKSAYYGVTGISTTQKTFTVPLSSFAGTEAPKLDFVSTFAFSVFSSNKAGWKLSNIQLVCDASSVPSSSVAPTTATSTTGGNTAGASTASPTRASSAQSVASTTVAAATTTSSTTAAQPSSGTCNTQVIDDWQSQSRLTFLYYNAMLKPSSDEGSMNSIVVGTNNRVTLNPKDKSSYFYSQTGCSNVKGVYGGISLKIKASSGAKFAVQLASVKSCDSSDQGGSGYRSTTDLGWSFDGSEKLYHIDFAKFPEVDFTKLNTVLFAELPGAVTFGPMAFYCGSQVVEYSVPKYNYPAVPSATVAAPIGPTQASMVIDTFSNSNSNNQGGWHGGDDAMKLVWGTNKLTITSTDADYAFYSNLGTTCKDITSFDGGYLHVQYSGSTKFTIALQQHNSQCDETIAPFPETWDSLEAARYASNGHIYIPMSHFNIERKRALAVAFKGFYSSDPVTLSKIEIVNKVPDNFKIPNKLATGNLVFACKRPNSFAFAIDDGAPNLAPQVMDIIRDEGIKVTFFTVGAPLEDPGTNLSTIYRDMVSQGHQLALHSYTHPKMEGLPSNDAIDWEYAEDIQAVKDQFNGYTTKYFRPPFGNEGARMRQRLVANTGSDSAYIVNWSVDVEDWLWAESSTPEKQLDAFKRDVAKGGNLVVLHYLYPSTVGYLRQFIQLAKATGKNLMRVDQCMEDPNAPAF</sequence>
<keyword evidence="5" id="KW-0119">Carbohydrate metabolism</keyword>
<dbReference type="CDD" id="cd10917">
    <property type="entry name" value="CE4_NodB_like_6s_7s"/>
    <property type="match status" value="1"/>
</dbReference>
<comment type="cofactor">
    <cofactor evidence="1">
        <name>Co(2+)</name>
        <dbReference type="ChEBI" id="CHEBI:48828"/>
    </cofactor>
</comment>
<protein>
    <recommendedName>
        <fullName evidence="8">NodB homology domain-containing protein</fullName>
    </recommendedName>
</protein>
<reference evidence="10" key="2">
    <citation type="submission" date="2019-10" db="EMBL/GenBank/DDBJ databases">
        <authorList>
            <consortium name="NCBI Genome Project"/>
        </authorList>
    </citation>
    <scope>NUCLEOTIDE SEQUENCE</scope>
    <source>
        <strain evidence="10">NI907</strain>
    </source>
</reference>
<dbReference type="InterPro" id="IPR002509">
    <property type="entry name" value="NODB_dom"/>
</dbReference>
<evidence type="ECO:0000256" key="1">
    <source>
        <dbReference type="ARBA" id="ARBA00001941"/>
    </source>
</evidence>
<dbReference type="PANTHER" id="PTHR46471:SF6">
    <property type="entry name" value="GLYCOSYL HYDROLASE"/>
    <property type="match status" value="1"/>
</dbReference>
<dbReference type="Pfam" id="PF01522">
    <property type="entry name" value="Polysacc_deac_1"/>
    <property type="match status" value="1"/>
</dbReference>
<dbReference type="Gene3D" id="3.20.20.370">
    <property type="entry name" value="Glycoside hydrolase/deacetylase"/>
    <property type="match status" value="1"/>
</dbReference>
<dbReference type="SUPFAM" id="SSF88713">
    <property type="entry name" value="Glycoside hydrolase/deacetylase"/>
    <property type="match status" value="1"/>
</dbReference>
<dbReference type="PROSITE" id="PS51677">
    <property type="entry name" value="NODB"/>
    <property type="match status" value="1"/>
</dbReference>
<evidence type="ECO:0000256" key="3">
    <source>
        <dbReference type="ARBA" id="ARBA00022729"/>
    </source>
</evidence>
<dbReference type="InterPro" id="IPR011330">
    <property type="entry name" value="Glyco_hydro/deAcase_b/a-brl"/>
</dbReference>
<gene>
    <name evidence="10" type="ORF">PgNI_06715</name>
</gene>
<dbReference type="GO" id="GO:0046872">
    <property type="term" value="F:metal ion binding"/>
    <property type="evidence" value="ECO:0007669"/>
    <property type="project" value="UniProtKB-KW"/>
</dbReference>
<keyword evidence="2" id="KW-0479">Metal-binding</keyword>
<organism evidence="9 10">
    <name type="scientific">Pyricularia grisea</name>
    <name type="common">Crabgrass-specific blast fungus</name>
    <name type="synonym">Magnaporthe grisea</name>
    <dbReference type="NCBI Taxonomy" id="148305"/>
    <lineage>
        <taxon>Eukaryota</taxon>
        <taxon>Fungi</taxon>
        <taxon>Dikarya</taxon>
        <taxon>Ascomycota</taxon>
        <taxon>Pezizomycotina</taxon>
        <taxon>Sordariomycetes</taxon>
        <taxon>Sordariomycetidae</taxon>
        <taxon>Magnaporthales</taxon>
        <taxon>Pyriculariaceae</taxon>
        <taxon>Pyricularia</taxon>
    </lineage>
</organism>
<keyword evidence="3" id="KW-0732">Signal</keyword>
<dbReference type="Proteomes" id="UP000515153">
    <property type="component" value="Unplaced"/>
</dbReference>
<keyword evidence="9" id="KW-1185">Reference proteome</keyword>
<proteinExistence type="predicted"/>
<reference evidence="10" key="1">
    <citation type="journal article" date="2019" name="Mol. Biol. Evol.">
        <title>Blast fungal genomes show frequent chromosomal changes, gene gains and losses, and effector gene turnover.</title>
        <authorList>
            <person name="Gomez Luciano L.B."/>
            <person name="Jason Tsai I."/>
            <person name="Chuma I."/>
            <person name="Tosa Y."/>
            <person name="Chen Y.H."/>
            <person name="Li J.Y."/>
            <person name="Li M.Y."/>
            <person name="Jade Lu M.Y."/>
            <person name="Nakayashiki H."/>
            <person name="Li W.H."/>
        </authorList>
    </citation>
    <scope>NUCLEOTIDE SEQUENCE</scope>
    <source>
        <strain evidence="10">NI907</strain>
    </source>
</reference>
<dbReference type="PANTHER" id="PTHR46471">
    <property type="entry name" value="CHITIN DEACETYLASE"/>
    <property type="match status" value="1"/>
</dbReference>
<evidence type="ECO:0000256" key="6">
    <source>
        <dbReference type="ARBA" id="ARBA00023285"/>
    </source>
</evidence>
<evidence type="ECO:0000256" key="7">
    <source>
        <dbReference type="SAM" id="MobiDB-lite"/>
    </source>
</evidence>
<dbReference type="RefSeq" id="XP_030981641.1">
    <property type="nucleotide sequence ID" value="XM_031126735.1"/>
</dbReference>
<evidence type="ECO:0000256" key="5">
    <source>
        <dbReference type="ARBA" id="ARBA00023277"/>
    </source>
</evidence>
<dbReference type="GeneID" id="41961644"/>
<evidence type="ECO:0000259" key="8">
    <source>
        <dbReference type="PROSITE" id="PS51677"/>
    </source>
</evidence>
<name>A0A6P8B332_PYRGI</name>
<evidence type="ECO:0000256" key="4">
    <source>
        <dbReference type="ARBA" id="ARBA00022801"/>
    </source>
</evidence>
<keyword evidence="6" id="KW-0170">Cobalt</keyword>
<accession>A0A6P8B332</accession>